<feature type="non-terminal residue" evidence="2">
    <location>
        <position position="1"/>
    </location>
</feature>
<keyword evidence="1" id="KW-0732">Signal</keyword>
<feature type="chain" id="PRO_5032329188" description="Mammalian ependymin-related protein 1" evidence="1">
    <location>
        <begin position="17"/>
        <end position="376"/>
    </location>
</feature>
<proteinExistence type="predicted"/>
<dbReference type="Proteomes" id="UP000596742">
    <property type="component" value="Unassembled WGS sequence"/>
</dbReference>
<gene>
    <name evidence="2" type="ORF">MGAL_10B079133</name>
</gene>
<dbReference type="InterPro" id="IPR001299">
    <property type="entry name" value="Ependymin"/>
</dbReference>
<accession>A0A8B6GIV6</accession>
<reference evidence="2" key="1">
    <citation type="submission" date="2018-11" db="EMBL/GenBank/DDBJ databases">
        <authorList>
            <person name="Alioto T."/>
            <person name="Alioto T."/>
        </authorList>
    </citation>
    <scope>NUCLEOTIDE SEQUENCE</scope>
</reference>
<dbReference type="GO" id="GO:0005576">
    <property type="term" value="C:extracellular region"/>
    <property type="evidence" value="ECO:0007669"/>
    <property type="project" value="InterPro"/>
</dbReference>
<protein>
    <recommendedName>
        <fullName evidence="4">Mammalian ependymin-related protein 1</fullName>
    </recommendedName>
</protein>
<organism evidence="2 3">
    <name type="scientific">Mytilus galloprovincialis</name>
    <name type="common">Mediterranean mussel</name>
    <dbReference type="NCBI Taxonomy" id="29158"/>
    <lineage>
        <taxon>Eukaryota</taxon>
        <taxon>Metazoa</taxon>
        <taxon>Spiralia</taxon>
        <taxon>Lophotrochozoa</taxon>
        <taxon>Mollusca</taxon>
        <taxon>Bivalvia</taxon>
        <taxon>Autobranchia</taxon>
        <taxon>Pteriomorphia</taxon>
        <taxon>Mytilida</taxon>
        <taxon>Mytiloidea</taxon>
        <taxon>Mytilidae</taxon>
        <taxon>Mytilinae</taxon>
        <taxon>Mytilus</taxon>
    </lineage>
</organism>
<evidence type="ECO:0000256" key="1">
    <source>
        <dbReference type="SAM" id="SignalP"/>
    </source>
</evidence>
<dbReference type="PANTHER" id="PTHR10697">
    <property type="entry name" value="MAMMALIAN EPENDYMIN-RELATED PROTEIN 1"/>
    <property type="match status" value="1"/>
</dbReference>
<evidence type="ECO:0000313" key="3">
    <source>
        <dbReference type="Proteomes" id="UP000596742"/>
    </source>
</evidence>
<dbReference type="Pfam" id="PF00811">
    <property type="entry name" value="Ependymin"/>
    <property type="match status" value="2"/>
</dbReference>
<keyword evidence="3" id="KW-1185">Reference proteome</keyword>
<dbReference type="GO" id="GO:0007160">
    <property type="term" value="P:cell-matrix adhesion"/>
    <property type="evidence" value="ECO:0007669"/>
    <property type="project" value="InterPro"/>
</dbReference>
<sequence>MKLLLLALCCLVVVYAQEPRPCESPKQWEGRFLRADRAKMFGELAKLSYDETNRRAREIEEVQVGQDREYYDVLYLHNIGKEYRLNLKSRKCNVTNLLRPFRPYGVPPNAQFDGSATIGAAGVPGESLVVENWSLTDGNDKFYGMVSSPDCVPIEYAFYSQESSLITTTFFDINILTVVYHILKCPESPKQWEGNILRVDKGTAVKPANERLKVSYDETNQRVREITEYSFTPKPGQETYEVIYLHQTKKEYRINLVTRKCNVTTLTRPFMPDGVPSNATFEGFATVGAAGISGTPNDNIHQSNGKAKFIATRKFLCRFPISYRKTNHSCMIIINFGRGLYHPLHDIMLPLRRYFDINLGINDESVFTPPSEFVGL</sequence>
<dbReference type="OrthoDB" id="6084362at2759"/>
<name>A0A8B6GIV6_MYTGA</name>
<dbReference type="EMBL" id="UYJE01008499">
    <property type="protein sequence ID" value="VDI64365.1"/>
    <property type="molecule type" value="Genomic_DNA"/>
</dbReference>
<dbReference type="GO" id="GO:0005764">
    <property type="term" value="C:lysosome"/>
    <property type="evidence" value="ECO:0007669"/>
    <property type="project" value="TreeGrafter"/>
</dbReference>
<dbReference type="AlphaFoldDB" id="A0A8B6GIV6"/>
<dbReference type="PANTHER" id="PTHR10697:SF1">
    <property type="entry name" value="MAMMALIAN EPENDYMIN-RELATED PROTEIN 1"/>
    <property type="match status" value="1"/>
</dbReference>
<dbReference type="GO" id="GO:0005509">
    <property type="term" value="F:calcium ion binding"/>
    <property type="evidence" value="ECO:0007669"/>
    <property type="project" value="InterPro"/>
</dbReference>
<evidence type="ECO:0008006" key="4">
    <source>
        <dbReference type="Google" id="ProtNLM"/>
    </source>
</evidence>
<feature type="signal peptide" evidence="1">
    <location>
        <begin position="1"/>
        <end position="16"/>
    </location>
</feature>
<comment type="caution">
    <text evidence="2">The sequence shown here is derived from an EMBL/GenBank/DDBJ whole genome shotgun (WGS) entry which is preliminary data.</text>
</comment>
<evidence type="ECO:0000313" key="2">
    <source>
        <dbReference type="EMBL" id="VDI64365.1"/>
    </source>
</evidence>